<dbReference type="InterPro" id="IPR001387">
    <property type="entry name" value="Cro/C1-type_HTH"/>
</dbReference>
<gene>
    <name evidence="2" type="primary">higA_2</name>
    <name evidence="2" type="ORF">NCTC11694_05783</name>
</gene>
<dbReference type="GO" id="GO:0006355">
    <property type="term" value="P:regulation of DNA-templated transcription"/>
    <property type="evidence" value="ECO:0007669"/>
    <property type="project" value="InterPro"/>
</dbReference>
<dbReference type="EMBL" id="UGJR01000004">
    <property type="protein sequence ID" value="STS99340.1"/>
    <property type="molecule type" value="Genomic_DNA"/>
</dbReference>
<protein>
    <submittedName>
        <fullName evidence="2">Putative DNA-binding protein</fullName>
    </submittedName>
</protein>
<feature type="domain" description="HTH cro/C1-type" evidence="1">
    <location>
        <begin position="188"/>
        <end position="241"/>
    </location>
</feature>
<dbReference type="GO" id="GO:0004519">
    <property type="term" value="F:endonuclease activity"/>
    <property type="evidence" value="ECO:0007669"/>
    <property type="project" value="InterPro"/>
</dbReference>
<keyword evidence="2" id="KW-0238">DNA-binding</keyword>
<dbReference type="GO" id="GO:0110001">
    <property type="term" value="C:toxin-antitoxin complex"/>
    <property type="evidence" value="ECO:0007669"/>
    <property type="project" value="InterPro"/>
</dbReference>
<dbReference type="GO" id="GO:0001046">
    <property type="term" value="F:core promoter sequence-specific DNA binding"/>
    <property type="evidence" value="ECO:0007669"/>
    <property type="project" value="TreeGrafter"/>
</dbReference>
<accession>A0A7H4MT04</accession>
<dbReference type="CDD" id="cd00093">
    <property type="entry name" value="HTH_XRE"/>
    <property type="match status" value="1"/>
</dbReference>
<dbReference type="PROSITE" id="PS50943">
    <property type="entry name" value="HTH_CROC1"/>
    <property type="match status" value="1"/>
</dbReference>
<organism evidence="2 3">
    <name type="scientific">Klebsiella michiganensis</name>
    <dbReference type="NCBI Taxonomy" id="1134687"/>
    <lineage>
        <taxon>Bacteria</taxon>
        <taxon>Pseudomonadati</taxon>
        <taxon>Pseudomonadota</taxon>
        <taxon>Gammaproteobacteria</taxon>
        <taxon>Enterobacterales</taxon>
        <taxon>Enterobacteriaceae</taxon>
        <taxon>Klebsiella/Raoultella group</taxon>
        <taxon>Klebsiella</taxon>
    </lineage>
</organism>
<dbReference type="PANTHER" id="PTHR40455">
    <property type="entry name" value="ANTITOXIN HIGA"/>
    <property type="match status" value="1"/>
</dbReference>
<sequence length="242" mass="27676">MHVISKEPFEEAAKRYPNDSLAIRALYRLVRETDFSSPAEMLTLIPSLDNFKYRNKWWVLDVGGNNLRVIAYINFVNKRFYVKHIATHADYDKLTRYYRGEQRMITDTAKAIEATKQLVAAVPFLGGSSSESDYREAMELVDYLIENDDENPLIDFLASKIADYEDNSPRFAEFNKAIAEIPVGVALLRTLIDQHKLSYSDLKDEIGSKSLVSQILSGQRSLTITHIKALSARFGVKPEWFL</sequence>
<dbReference type="PANTHER" id="PTHR40455:SF1">
    <property type="entry name" value="ANTITOXIN HIGA"/>
    <property type="match status" value="1"/>
</dbReference>
<reference evidence="2 3" key="1">
    <citation type="submission" date="2018-06" db="EMBL/GenBank/DDBJ databases">
        <authorList>
            <consortium name="Pathogen Informatics"/>
            <person name="Doyle S."/>
        </authorList>
    </citation>
    <scope>NUCLEOTIDE SEQUENCE [LARGE SCALE GENOMIC DNA]</scope>
    <source>
        <strain evidence="2 3">NCTC11694</strain>
    </source>
</reference>
<dbReference type="SUPFAM" id="SSF47413">
    <property type="entry name" value="lambda repressor-like DNA-binding domains"/>
    <property type="match status" value="1"/>
</dbReference>
<dbReference type="Pfam" id="PF01381">
    <property type="entry name" value="HTH_3"/>
    <property type="match status" value="1"/>
</dbReference>
<dbReference type="InterPro" id="IPR010982">
    <property type="entry name" value="Lambda_DNA-bd_dom_sf"/>
</dbReference>
<dbReference type="SMART" id="SM00530">
    <property type="entry name" value="HTH_XRE"/>
    <property type="match status" value="1"/>
</dbReference>
<dbReference type="InterPro" id="IPR018669">
    <property type="entry name" value="Toxin_HigB"/>
</dbReference>
<dbReference type="Gene3D" id="1.10.260.40">
    <property type="entry name" value="lambda repressor-like DNA-binding domains"/>
    <property type="match status" value="1"/>
</dbReference>
<evidence type="ECO:0000313" key="3">
    <source>
        <dbReference type="Proteomes" id="UP000255050"/>
    </source>
</evidence>
<evidence type="ECO:0000259" key="1">
    <source>
        <dbReference type="PROSITE" id="PS50943"/>
    </source>
</evidence>
<dbReference type="GO" id="GO:0003723">
    <property type="term" value="F:RNA binding"/>
    <property type="evidence" value="ECO:0007669"/>
    <property type="project" value="InterPro"/>
</dbReference>
<evidence type="ECO:0000313" key="2">
    <source>
        <dbReference type="EMBL" id="STS99340.1"/>
    </source>
</evidence>
<dbReference type="InterPro" id="IPR039060">
    <property type="entry name" value="Antitox_HigA"/>
</dbReference>
<name>A0A7H4MT04_9ENTR</name>
<proteinExistence type="predicted"/>
<comment type="caution">
    <text evidence="2">The sequence shown here is derived from an EMBL/GenBank/DDBJ whole genome shotgun (WGS) entry which is preliminary data.</text>
</comment>
<dbReference type="AlphaFoldDB" id="A0A7H4MT04"/>
<dbReference type="Proteomes" id="UP000255050">
    <property type="component" value="Unassembled WGS sequence"/>
</dbReference>
<dbReference type="Pfam" id="PF09907">
    <property type="entry name" value="HigB_toxin"/>
    <property type="match status" value="1"/>
</dbReference>